<evidence type="ECO:0000256" key="1">
    <source>
        <dbReference type="ARBA" id="ARBA00022527"/>
    </source>
</evidence>
<dbReference type="Gene3D" id="1.10.510.10">
    <property type="entry name" value="Transferase(Phosphotransferase) domain 1"/>
    <property type="match status" value="1"/>
</dbReference>
<dbReference type="Gene3D" id="3.30.200.20">
    <property type="entry name" value="Phosphorylase Kinase, domain 1"/>
    <property type="match status" value="1"/>
</dbReference>
<proteinExistence type="predicted"/>
<keyword evidence="1" id="KW-0418">Kinase</keyword>
<dbReference type="InterPro" id="IPR008271">
    <property type="entry name" value="Ser/Thr_kinase_AS"/>
</dbReference>
<dbReference type="EMBL" id="JAWIZZ010000040">
    <property type="protein sequence ID" value="KAK5780726.1"/>
    <property type="molecule type" value="Genomic_DNA"/>
</dbReference>
<sequence length="754" mass="87564">METSYSEYEESNTGDFIPPDLDFPPRSIPLKPIEGRYIFIRALGHGSFGTVTLAKSQFNVNRLLNNDNSGATLMCQDNLFPANKITHCQNLVAIKTMVTRLKTLHDYKKVREIKFILKMAPNLHLIQIFEIFIDTRKYQLHIVMEYMEQNLYQMMKHRKNKVFSYPSLKSILAQLLVAIKHIHSYNFFHRDIKPENILVTPSSMYFDKQYLKTGDYKDNYVIKLADFGLARNIFNCNSYTPYVSTRWYRSPEILLRNGFYSTPLDMWAFGCVAFELTTFKPLFPGNDELDQVWRILEVLGTPYKSPEFSQLNSEPFGGFWKESLLLLNKLNLTLPFSEGISMRAILPNPQLRDLTEVIEQCLKWDPNERVSACVLQNFKFFQNTIIQKESSNETNGISNMQQAMLFAGLNSKSFMSRGKTLKINVENEDLEDKKQNSSQIRNYLCTQSPKRRDPNWQFASTNSSNKFISEKPKEEKLTVNEFLKEYKRNDVNNLLDTTIEKMVPSTDAFLESTKLSVVKNNDTYEDLDIDIDEIYDSDQFYKDGNKNCFIRDEIYDTEEEEIKKELSREIELNLKNSIPREVPNEGDSLILKKCFNHASYGDFFTVGKDADPELENLNIKIQQEQMKDFSDAFPMNLETSNGRTNTGSMYTGLINANVVTINKNDYDNYNKTNPNSYILSKNIQNEIQHRHNNLLDSSFDSSMNITARKYFAENHKEEPFFNLSSSNIIDNIEIEHSKPHEETRGSQFVGNITF</sequence>
<evidence type="ECO:0000256" key="2">
    <source>
        <dbReference type="ARBA" id="ARBA00022741"/>
    </source>
</evidence>
<dbReference type="GO" id="GO:0005524">
    <property type="term" value="F:ATP binding"/>
    <property type="evidence" value="ECO:0007669"/>
    <property type="project" value="UniProtKB-KW"/>
</dbReference>
<evidence type="ECO:0000259" key="4">
    <source>
        <dbReference type="PROSITE" id="PS50011"/>
    </source>
</evidence>
<name>A0AAN7W418_9SACH</name>
<dbReference type="SUPFAM" id="SSF56112">
    <property type="entry name" value="Protein kinase-like (PK-like)"/>
    <property type="match status" value="1"/>
</dbReference>
<dbReference type="SMART" id="SM00220">
    <property type="entry name" value="S_TKc"/>
    <property type="match status" value="1"/>
</dbReference>
<protein>
    <recommendedName>
        <fullName evidence="4">Protein kinase domain-containing protein</fullName>
    </recommendedName>
</protein>
<comment type="caution">
    <text evidence="5">The sequence shown here is derived from an EMBL/GenBank/DDBJ whole genome shotgun (WGS) entry which is preliminary data.</text>
</comment>
<reference evidence="6" key="1">
    <citation type="submission" date="2023-07" db="EMBL/GenBank/DDBJ databases">
        <title>A draft genome of Kazachstania heterogenica Y-27499.</title>
        <authorList>
            <person name="Donic C."/>
            <person name="Kralova J.S."/>
            <person name="Fidel L."/>
            <person name="Ben-Dor S."/>
            <person name="Jung S."/>
        </authorList>
    </citation>
    <scope>NUCLEOTIDE SEQUENCE [LARGE SCALE GENOMIC DNA]</scope>
    <source>
        <strain evidence="6">Y27499</strain>
    </source>
</reference>
<dbReference type="GO" id="GO:0004674">
    <property type="term" value="F:protein serine/threonine kinase activity"/>
    <property type="evidence" value="ECO:0007669"/>
    <property type="project" value="UniProtKB-KW"/>
</dbReference>
<accession>A0AAN7W418</accession>
<keyword evidence="3" id="KW-0067">ATP-binding</keyword>
<dbReference type="Pfam" id="PF00069">
    <property type="entry name" value="Pkinase"/>
    <property type="match status" value="1"/>
</dbReference>
<organism evidence="5 6">
    <name type="scientific">Arxiozyma heterogenica</name>
    <dbReference type="NCBI Taxonomy" id="278026"/>
    <lineage>
        <taxon>Eukaryota</taxon>
        <taxon>Fungi</taxon>
        <taxon>Dikarya</taxon>
        <taxon>Ascomycota</taxon>
        <taxon>Saccharomycotina</taxon>
        <taxon>Saccharomycetes</taxon>
        <taxon>Saccharomycetales</taxon>
        <taxon>Saccharomycetaceae</taxon>
        <taxon>Arxiozyma</taxon>
    </lineage>
</organism>
<keyword evidence="1" id="KW-0808">Transferase</keyword>
<gene>
    <name evidence="5" type="ORF">RI543_001848</name>
</gene>
<keyword evidence="1" id="KW-0723">Serine/threonine-protein kinase</keyword>
<feature type="domain" description="Protein kinase" evidence="4">
    <location>
        <begin position="37"/>
        <end position="381"/>
    </location>
</feature>
<dbReference type="AlphaFoldDB" id="A0AAN7W418"/>
<dbReference type="PROSITE" id="PS00108">
    <property type="entry name" value="PROTEIN_KINASE_ST"/>
    <property type="match status" value="1"/>
</dbReference>
<evidence type="ECO:0000313" key="6">
    <source>
        <dbReference type="Proteomes" id="UP001306508"/>
    </source>
</evidence>
<dbReference type="PANTHER" id="PTHR24055">
    <property type="entry name" value="MITOGEN-ACTIVATED PROTEIN KINASE"/>
    <property type="match status" value="1"/>
</dbReference>
<evidence type="ECO:0000256" key="3">
    <source>
        <dbReference type="ARBA" id="ARBA00022840"/>
    </source>
</evidence>
<keyword evidence="6" id="KW-1185">Reference proteome</keyword>
<keyword evidence="2" id="KW-0547">Nucleotide-binding</keyword>
<dbReference type="Proteomes" id="UP001306508">
    <property type="component" value="Unassembled WGS sequence"/>
</dbReference>
<dbReference type="PROSITE" id="PS50011">
    <property type="entry name" value="PROTEIN_KINASE_DOM"/>
    <property type="match status" value="1"/>
</dbReference>
<dbReference type="InterPro" id="IPR011009">
    <property type="entry name" value="Kinase-like_dom_sf"/>
</dbReference>
<dbReference type="InterPro" id="IPR000719">
    <property type="entry name" value="Prot_kinase_dom"/>
</dbReference>
<dbReference type="InterPro" id="IPR050117">
    <property type="entry name" value="MAPK"/>
</dbReference>
<evidence type="ECO:0000313" key="5">
    <source>
        <dbReference type="EMBL" id="KAK5780726.1"/>
    </source>
</evidence>